<dbReference type="AlphaFoldDB" id="A0A0K2VK77"/>
<name>A0A0K2VK77_LEPSM</name>
<proteinExistence type="predicted"/>
<evidence type="ECO:0000313" key="1">
    <source>
        <dbReference type="EMBL" id="CDW50622.1"/>
    </source>
</evidence>
<organism evidence="1">
    <name type="scientific">Lepeophtheirus salmonis</name>
    <name type="common">Salmon louse</name>
    <name type="synonym">Caligus salmonis</name>
    <dbReference type="NCBI Taxonomy" id="72036"/>
    <lineage>
        <taxon>Eukaryota</taxon>
        <taxon>Metazoa</taxon>
        <taxon>Ecdysozoa</taxon>
        <taxon>Arthropoda</taxon>
        <taxon>Crustacea</taxon>
        <taxon>Multicrustacea</taxon>
        <taxon>Hexanauplia</taxon>
        <taxon>Copepoda</taxon>
        <taxon>Siphonostomatoida</taxon>
        <taxon>Caligidae</taxon>
        <taxon>Lepeophtheirus</taxon>
    </lineage>
</organism>
<protein>
    <submittedName>
        <fullName evidence="1">Uncharacterized protein</fullName>
    </submittedName>
</protein>
<dbReference type="EMBL" id="HACA01033261">
    <property type="protein sequence ID" value="CDW50622.1"/>
    <property type="molecule type" value="Transcribed_RNA"/>
</dbReference>
<reference evidence="1" key="1">
    <citation type="submission" date="2014-05" db="EMBL/GenBank/DDBJ databases">
        <authorList>
            <person name="Chronopoulou M."/>
        </authorList>
    </citation>
    <scope>NUCLEOTIDE SEQUENCE</scope>
    <source>
        <tissue evidence="1">Whole organism</tissue>
    </source>
</reference>
<feature type="non-terminal residue" evidence="1">
    <location>
        <position position="1"/>
    </location>
</feature>
<accession>A0A0K2VK77</accession>
<sequence>FGPLKRTKCNTNVRPCVHAKGLHHYLQLLVLVRLLVTRDLCMLNTPHCMPTTVVERKIRLFSTNSNF</sequence>